<protein>
    <submittedName>
        <fullName evidence="2">Uncharacterized protein</fullName>
    </submittedName>
</protein>
<keyword evidence="1" id="KW-0472">Membrane</keyword>
<gene>
    <name evidence="2" type="ORF">Raf01_09480</name>
</gene>
<dbReference type="EMBL" id="BONZ01000009">
    <property type="protein sequence ID" value="GIH12776.1"/>
    <property type="molecule type" value="Genomic_DNA"/>
</dbReference>
<feature type="transmembrane region" description="Helical" evidence="1">
    <location>
        <begin position="101"/>
        <end position="120"/>
    </location>
</feature>
<name>A0A8J3VNY2_9ACTN</name>
<evidence type="ECO:0000313" key="2">
    <source>
        <dbReference type="EMBL" id="GIH12776.1"/>
    </source>
</evidence>
<sequence>MVTEPKTGDRASLRAAIWLLFVEAVGVLVATGFLGYAAATQPTVSASSAIVSVVFPLGLAAVLALLAWQLRRRQAWARGPSIVLEMLMVPVGYYMVAGGAAWIGVPVMIIGLVGAGLLLAPSSREALGIH</sequence>
<evidence type="ECO:0000256" key="1">
    <source>
        <dbReference type="SAM" id="Phobius"/>
    </source>
</evidence>
<accession>A0A8J3VNY2</accession>
<dbReference type="Proteomes" id="UP000642748">
    <property type="component" value="Unassembled WGS sequence"/>
</dbReference>
<feature type="transmembrane region" description="Helical" evidence="1">
    <location>
        <begin position="45"/>
        <end position="68"/>
    </location>
</feature>
<feature type="transmembrane region" description="Helical" evidence="1">
    <location>
        <begin position="16"/>
        <end position="39"/>
    </location>
</feature>
<proteinExistence type="predicted"/>
<organism evidence="2 3">
    <name type="scientific">Rugosimonospora africana</name>
    <dbReference type="NCBI Taxonomy" id="556532"/>
    <lineage>
        <taxon>Bacteria</taxon>
        <taxon>Bacillati</taxon>
        <taxon>Actinomycetota</taxon>
        <taxon>Actinomycetes</taxon>
        <taxon>Micromonosporales</taxon>
        <taxon>Micromonosporaceae</taxon>
        <taxon>Rugosimonospora</taxon>
    </lineage>
</organism>
<comment type="caution">
    <text evidence="2">The sequence shown here is derived from an EMBL/GenBank/DDBJ whole genome shotgun (WGS) entry which is preliminary data.</text>
</comment>
<evidence type="ECO:0000313" key="3">
    <source>
        <dbReference type="Proteomes" id="UP000642748"/>
    </source>
</evidence>
<dbReference type="AlphaFoldDB" id="A0A8J3VNY2"/>
<keyword evidence="3" id="KW-1185">Reference proteome</keyword>
<feature type="transmembrane region" description="Helical" evidence="1">
    <location>
        <begin position="75"/>
        <end position="95"/>
    </location>
</feature>
<keyword evidence="1" id="KW-0812">Transmembrane</keyword>
<keyword evidence="1" id="KW-1133">Transmembrane helix</keyword>
<dbReference type="RefSeq" id="WP_203916462.1">
    <property type="nucleotide sequence ID" value="NZ_BONZ01000009.1"/>
</dbReference>
<reference evidence="2" key="1">
    <citation type="submission" date="2021-01" db="EMBL/GenBank/DDBJ databases">
        <title>Whole genome shotgun sequence of Rugosimonospora africana NBRC 104875.</title>
        <authorList>
            <person name="Komaki H."/>
            <person name="Tamura T."/>
        </authorList>
    </citation>
    <scope>NUCLEOTIDE SEQUENCE</scope>
    <source>
        <strain evidence="2">NBRC 104875</strain>
    </source>
</reference>